<dbReference type="AlphaFoldDB" id="E3FFW7"/>
<dbReference type="Proteomes" id="UP000001351">
    <property type="component" value="Chromosome"/>
</dbReference>
<accession>E3FFW7</accession>
<feature type="domain" description="Knr4/Smi1-like" evidence="1">
    <location>
        <begin position="19"/>
        <end position="90"/>
    </location>
</feature>
<dbReference type="HOGENOM" id="CLU_1427230_0_0_7"/>
<dbReference type="Gene3D" id="3.40.1580.10">
    <property type="entry name" value="SMI1/KNR4-like"/>
    <property type="match status" value="1"/>
</dbReference>
<name>E3FFW7_STIAD</name>
<dbReference type="InterPro" id="IPR037883">
    <property type="entry name" value="Knr4/Smi1-like_sf"/>
</dbReference>
<dbReference type="RefSeq" id="WP_013377853.1">
    <property type="nucleotide sequence ID" value="NC_014623.1"/>
</dbReference>
<evidence type="ECO:0000313" key="3">
    <source>
        <dbReference type="Proteomes" id="UP000001351"/>
    </source>
</evidence>
<dbReference type="EMBL" id="CP002271">
    <property type="protein sequence ID" value="ADO75226.1"/>
    <property type="molecule type" value="Genomic_DNA"/>
</dbReference>
<keyword evidence="3" id="KW-1185">Reference proteome</keyword>
<evidence type="ECO:0000259" key="1">
    <source>
        <dbReference type="SMART" id="SM00860"/>
    </source>
</evidence>
<dbReference type="SUPFAM" id="SSF160631">
    <property type="entry name" value="SMI1/KNR4-like"/>
    <property type="match status" value="1"/>
</dbReference>
<dbReference type="InterPro" id="IPR018958">
    <property type="entry name" value="Knr4/Smi1-like_dom"/>
</dbReference>
<dbReference type="SMART" id="SM00860">
    <property type="entry name" value="SMI1_KNR4"/>
    <property type="match status" value="1"/>
</dbReference>
<dbReference type="KEGG" id="sur:STAUR_7470"/>
<dbReference type="STRING" id="378806.STAUR_7470"/>
<gene>
    <name evidence="2" type="ordered locus">STAUR_7470</name>
</gene>
<dbReference type="Pfam" id="PF09346">
    <property type="entry name" value="SMI1_KNR4"/>
    <property type="match status" value="1"/>
</dbReference>
<protein>
    <recommendedName>
        <fullName evidence="1">Knr4/Smi1-like domain-containing protein</fullName>
    </recommendedName>
</protein>
<reference evidence="2 3" key="1">
    <citation type="journal article" date="2011" name="Mol. Biol. Evol.">
        <title>Comparative genomic analysis of fruiting body formation in Myxococcales.</title>
        <authorList>
            <person name="Huntley S."/>
            <person name="Hamann N."/>
            <person name="Wegener-Feldbrugge S."/>
            <person name="Treuner-Lange A."/>
            <person name="Kube M."/>
            <person name="Reinhardt R."/>
            <person name="Klages S."/>
            <person name="Muller R."/>
            <person name="Ronning C.M."/>
            <person name="Nierman W.C."/>
            <person name="Sogaard-Andersen L."/>
        </authorList>
    </citation>
    <scope>NUCLEOTIDE SEQUENCE [LARGE SCALE GENOMIC DNA]</scope>
    <source>
        <strain evidence="2 3">DW4/3-1</strain>
    </source>
</reference>
<organism evidence="2 3">
    <name type="scientific">Stigmatella aurantiaca (strain DW4/3-1)</name>
    <dbReference type="NCBI Taxonomy" id="378806"/>
    <lineage>
        <taxon>Bacteria</taxon>
        <taxon>Pseudomonadati</taxon>
        <taxon>Myxococcota</taxon>
        <taxon>Myxococcia</taxon>
        <taxon>Myxococcales</taxon>
        <taxon>Cystobacterineae</taxon>
        <taxon>Archangiaceae</taxon>
        <taxon>Stigmatella</taxon>
    </lineage>
</organism>
<evidence type="ECO:0000313" key="2">
    <source>
        <dbReference type="EMBL" id="ADO75226.1"/>
    </source>
</evidence>
<sequence>MPLQPLLEEISRHHFPNPPATPEEIDEFERRVGWRLDPDLRAFYLHCNGGKGRPYRALHFLPTHDRCSYPWYRYPRDQVQPMSTNDFLEDLRKRWVESCTSSDVGLWWIADDVRQLRPEASENEVRAETLRALRPLLNQGLFRAANLLPGGSYQLWEGSVEEQLMRIDTEWATLGRPPDIGGIVWFIGAR</sequence>
<proteinExistence type="predicted"/>